<proteinExistence type="predicted"/>
<keyword evidence="2" id="KW-1185">Reference proteome</keyword>
<sequence>MIDFMLNYSYENKAVITIMYQKGVEITQRQIKVLSINEVTVHAYCYKRRANRFFKKEYVLAAMIPELVFKYGTSNHLPI</sequence>
<dbReference type="EMBL" id="FMUS01000003">
    <property type="protein sequence ID" value="SCY05438.1"/>
    <property type="molecule type" value="Genomic_DNA"/>
</dbReference>
<dbReference type="STRING" id="1120976.SAMN03080606_00755"/>
<gene>
    <name evidence="1" type="ORF">SAMN03080606_00755</name>
</gene>
<organism evidence="1 2">
    <name type="scientific">Alkaliphilus peptidifermentans DSM 18978</name>
    <dbReference type="NCBI Taxonomy" id="1120976"/>
    <lineage>
        <taxon>Bacteria</taxon>
        <taxon>Bacillati</taxon>
        <taxon>Bacillota</taxon>
        <taxon>Clostridia</taxon>
        <taxon>Peptostreptococcales</taxon>
        <taxon>Natronincolaceae</taxon>
        <taxon>Alkaliphilus</taxon>
    </lineage>
</organism>
<accession>A0A1G5CT46</accession>
<dbReference type="RefSeq" id="WP_091540124.1">
    <property type="nucleotide sequence ID" value="NZ_FMUS01000003.1"/>
</dbReference>
<reference evidence="1 2" key="1">
    <citation type="submission" date="2016-10" db="EMBL/GenBank/DDBJ databases">
        <authorList>
            <person name="de Groot N.N."/>
        </authorList>
    </citation>
    <scope>NUCLEOTIDE SEQUENCE [LARGE SCALE GENOMIC DNA]</scope>
    <source>
        <strain evidence="1 2">DSM 18978</strain>
    </source>
</reference>
<evidence type="ECO:0000313" key="1">
    <source>
        <dbReference type="EMBL" id="SCY05438.1"/>
    </source>
</evidence>
<evidence type="ECO:0000313" key="2">
    <source>
        <dbReference type="Proteomes" id="UP000198636"/>
    </source>
</evidence>
<dbReference type="AlphaFoldDB" id="A0A1G5CT46"/>
<evidence type="ECO:0008006" key="3">
    <source>
        <dbReference type="Google" id="ProtNLM"/>
    </source>
</evidence>
<protein>
    <recommendedName>
        <fullName evidence="3">WYL domain-containing protein</fullName>
    </recommendedName>
</protein>
<name>A0A1G5CT46_9FIRM</name>
<dbReference type="Proteomes" id="UP000198636">
    <property type="component" value="Unassembled WGS sequence"/>
</dbReference>